<dbReference type="Gene3D" id="3.50.50.60">
    <property type="entry name" value="FAD/NAD(P)-binding domain"/>
    <property type="match status" value="1"/>
</dbReference>
<feature type="region of interest" description="Disordered" evidence="1">
    <location>
        <begin position="97"/>
        <end position="116"/>
    </location>
</feature>
<dbReference type="InterPro" id="IPR002937">
    <property type="entry name" value="Amino_oxidase"/>
</dbReference>
<dbReference type="RefSeq" id="WP_143081827.1">
    <property type="nucleotide sequence ID" value="NZ_FOGO01000003.1"/>
</dbReference>
<reference evidence="4" key="1">
    <citation type="submission" date="2016-10" db="EMBL/GenBank/DDBJ databases">
        <authorList>
            <person name="Varghese N."/>
            <person name="Submissions S."/>
        </authorList>
    </citation>
    <scope>NUCLEOTIDE SEQUENCE [LARGE SCALE GENOMIC DNA]</scope>
    <source>
        <strain evidence="4">CGMCC 4.6825</strain>
    </source>
</reference>
<dbReference type="Gene3D" id="1.10.3110.10">
    <property type="entry name" value="protoporphyrinogen ix oxidase, domain 3"/>
    <property type="match status" value="1"/>
</dbReference>
<dbReference type="PANTHER" id="PTHR42923">
    <property type="entry name" value="PROTOPORPHYRINOGEN OXIDASE"/>
    <property type="match status" value="1"/>
</dbReference>
<evidence type="ECO:0000313" key="3">
    <source>
        <dbReference type="EMBL" id="SER68994.1"/>
    </source>
</evidence>
<dbReference type="AlphaFoldDB" id="A0A1H9R8B6"/>
<dbReference type="Pfam" id="PF01593">
    <property type="entry name" value="Amino_oxidase"/>
    <property type="match status" value="1"/>
</dbReference>
<dbReference type="GO" id="GO:0016491">
    <property type="term" value="F:oxidoreductase activity"/>
    <property type="evidence" value="ECO:0007669"/>
    <property type="project" value="InterPro"/>
</dbReference>
<keyword evidence="4" id="KW-1185">Reference proteome</keyword>
<gene>
    <name evidence="3" type="ORF">SAMN05421870_103377</name>
</gene>
<protein>
    <submittedName>
        <fullName evidence="3">Predicted NAD/FAD-binding protein</fullName>
    </submittedName>
</protein>
<name>A0A1H9R8B6_9ACTN</name>
<evidence type="ECO:0000256" key="1">
    <source>
        <dbReference type="SAM" id="MobiDB-lite"/>
    </source>
</evidence>
<proteinExistence type="predicted"/>
<feature type="domain" description="Amine oxidase" evidence="2">
    <location>
        <begin position="10"/>
        <end position="268"/>
    </location>
</feature>
<dbReference type="SUPFAM" id="SSF51905">
    <property type="entry name" value="FAD/NAD(P)-binding domain"/>
    <property type="match status" value="1"/>
</dbReference>
<evidence type="ECO:0000259" key="2">
    <source>
        <dbReference type="Pfam" id="PF01593"/>
    </source>
</evidence>
<evidence type="ECO:0000313" key="4">
    <source>
        <dbReference type="Proteomes" id="UP000182841"/>
    </source>
</evidence>
<dbReference type="EMBL" id="FOGO01000003">
    <property type="protein sequence ID" value="SER68994.1"/>
    <property type="molecule type" value="Genomic_DNA"/>
</dbReference>
<dbReference type="InterPro" id="IPR036188">
    <property type="entry name" value="FAD/NAD-bd_sf"/>
</dbReference>
<dbReference type="Proteomes" id="UP000182841">
    <property type="component" value="Unassembled WGS sequence"/>
</dbReference>
<organism evidence="3 4">
    <name type="scientific">Streptomyces qinglanensis</name>
    <dbReference type="NCBI Taxonomy" id="943816"/>
    <lineage>
        <taxon>Bacteria</taxon>
        <taxon>Bacillati</taxon>
        <taxon>Actinomycetota</taxon>
        <taxon>Actinomycetes</taxon>
        <taxon>Kitasatosporales</taxon>
        <taxon>Streptomycetaceae</taxon>
        <taxon>Streptomyces</taxon>
    </lineage>
</organism>
<sequence>MRIGIAGGGLAGLTTAWLLEGTHDVVLLESRNAFGGNLRSMNVTGPDGTEHTVDLGVQEVSLPSFVTFRRLADALGISRDAWVPAPVSTSIRLAGRPEPLHTQGLGTGTPSGAQGPAADQVRAAADLLAAGAAEWEEQDLDWQIPLGELIEPWPLDREVVERVVLAPPASLWGCPVPAARGLSARAVAAFTAAPEGSPTPESQLLHGGMQRLASRLTAALQRTELLPGSGLRSVRRDGDGYLLTDGRERTHRVDALVLALPAHAAAAALRDVPGRGLLRDVLGSYTYQEAEYGVHLDPCYLPEERRHWAATSILVDGDRAERTTWYGPALGTDLFVSQLTHRARPPRRLLARSAFRSVLPTPEAQRARGYLAGIQGQDGLYFAGHLTADVDCQETAVDSAVHVARRVAPHSLRLEQLTR</sequence>
<accession>A0A1H9R8B6</accession>
<dbReference type="OrthoDB" id="20837at2"/>
<dbReference type="InterPro" id="IPR050464">
    <property type="entry name" value="Zeta_carotene_desat/Oxidored"/>
</dbReference>
<dbReference type="Gene3D" id="3.90.660.20">
    <property type="entry name" value="Protoporphyrinogen oxidase, mitochondrial, domain 2"/>
    <property type="match status" value="1"/>
</dbReference>